<evidence type="ECO:0000256" key="2">
    <source>
        <dbReference type="ARBA" id="ARBA00022692"/>
    </source>
</evidence>
<dbReference type="Proteomes" id="UP001233271">
    <property type="component" value="Chromosome 2"/>
</dbReference>
<dbReference type="InterPro" id="IPR052816">
    <property type="entry name" value="Peroxisomal_Membrane_PEX28-32"/>
</dbReference>
<sequence>MDDDSVPAYIPIPLAGVPIQPPPDAGMPNGERPPAGGTPLAANATATTSTFPPPPSAPPVRKLIPTTTGLSTNVSDLVLSSLLPANLPKLPSTHPPGRARELTSQREGLGLNVMSNNFRRFVTKVGPIFWLQDRVEEVLFWQKPTWTWAWILTWTFICFQPRVLLFLPTAILLVLYTWLQERKHPVPSLFGVTLTPTPAGSMRVGGDDNPNSYSVSTAPDSDGTPVVPPKEAESSVDYFMNIQAIQNLMGLIADMFDAVTPYLTLIAGKDTSPTSFPLKPTTVVLALIPPTLIVPLTPGWAIKYLLLPMGIAPPLLFHPNFMAAIEAAPRSKRVLEARAMAEEAVMTDVLSDDLARRPISRVEVWENERLDPTAVSKTPLPPGSWSVRFLRAGERAAWVKVRQADSAWAAEEVGDEGPNMVLSLHDHWNFVPGEDWRVEVCGLWSDVGTDADGWAYSDDGWQHPSPSPKDDGTRRVTRRRRWWRRVYRDDREV</sequence>
<dbReference type="PANTHER" id="PTHR28304">
    <property type="entry name" value="PEROXISOMAL MEMBRANE PROTEIN PEX29"/>
    <property type="match status" value="1"/>
</dbReference>
<dbReference type="PANTHER" id="PTHR28304:SF2">
    <property type="entry name" value="PEROXISOMAL MEMBRANE PROTEIN PEX29"/>
    <property type="match status" value="1"/>
</dbReference>
<evidence type="ECO:0000256" key="4">
    <source>
        <dbReference type="ARBA" id="ARBA00023136"/>
    </source>
</evidence>
<feature type="compositionally biased region" description="Polar residues" evidence="5">
    <location>
        <begin position="209"/>
        <end position="219"/>
    </location>
</feature>
<evidence type="ECO:0000313" key="8">
    <source>
        <dbReference type="Proteomes" id="UP001233271"/>
    </source>
</evidence>
<dbReference type="GeneID" id="85493519"/>
<proteinExistence type="predicted"/>
<name>A0AA48L2N0_9TREE</name>
<keyword evidence="2" id="KW-0812">Transmembrane</keyword>
<dbReference type="AlphaFoldDB" id="A0AA48L2N0"/>
<comment type="subcellular location">
    <subcellularLocation>
        <location evidence="1">Membrane</location>
        <topology evidence="1">Multi-pass membrane protein</topology>
    </subcellularLocation>
</comment>
<evidence type="ECO:0000256" key="1">
    <source>
        <dbReference type="ARBA" id="ARBA00004141"/>
    </source>
</evidence>
<evidence type="ECO:0000256" key="3">
    <source>
        <dbReference type="ARBA" id="ARBA00022989"/>
    </source>
</evidence>
<feature type="region of interest" description="Disordered" evidence="5">
    <location>
        <begin position="201"/>
        <end position="227"/>
    </location>
</feature>
<gene>
    <name evidence="7" type="ORF">CcaverHIS019_0210100</name>
</gene>
<protein>
    <recommendedName>
        <fullName evidence="6">TECPR1-like DysF domain-containing protein</fullName>
    </recommendedName>
</protein>
<keyword evidence="8" id="KW-1185">Reference proteome</keyword>
<feature type="compositionally biased region" description="Low complexity" evidence="5">
    <location>
        <begin position="33"/>
        <end position="50"/>
    </location>
</feature>
<keyword evidence="4" id="KW-0472">Membrane</keyword>
<dbReference type="RefSeq" id="XP_060454914.1">
    <property type="nucleotide sequence ID" value="XM_060598085.1"/>
</dbReference>
<dbReference type="GO" id="GO:0007031">
    <property type="term" value="P:peroxisome organization"/>
    <property type="evidence" value="ECO:0007669"/>
    <property type="project" value="UniProtKB-ARBA"/>
</dbReference>
<keyword evidence="3" id="KW-1133">Transmembrane helix</keyword>
<feature type="domain" description="TECPR1-like DysF" evidence="6">
    <location>
        <begin position="112"/>
        <end position="484"/>
    </location>
</feature>
<dbReference type="GO" id="GO:0005778">
    <property type="term" value="C:peroxisomal membrane"/>
    <property type="evidence" value="ECO:0007669"/>
    <property type="project" value="TreeGrafter"/>
</dbReference>
<evidence type="ECO:0000256" key="5">
    <source>
        <dbReference type="SAM" id="MobiDB-lite"/>
    </source>
</evidence>
<evidence type="ECO:0000259" key="6">
    <source>
        <dbReference type="Pfam" id="PF06398"/>
    </source>
</evidence>
<dbReference type="EMBL" id="AP028213">
    <property type="protein sequence ID" value="BEI89648.1"/>
    <property type="molecule type" value="Genomic_DNA"/>
</dbReference>
<evidence type="ECO:0000313" key="7">
    <source>
        <dbReference type="EMBL" id="BEI89648.1"/>
    </source>
</evidence>
<dbReference type="Pfam" id="PF06398">
    <property type="entry name" value="Pex24p"/>
    <property type="match status" value="1"/>
</dbReference>
<organism evidence="7 8">
    <name type="scientific">Cutaneotrichosporon cavernicola</name>
    <dbReference type="NCBI Taxonomy" id="279322"/>
    <lineage>
        <taxon>Eukaryota</taxon>
        <taxon>Fungi</taxon>
        <taxon>Dikarya</taxon>
        <taxon>Basidiomycota</taxon>
        <taxon>Agaricomycotina</taxon>
        <taxon>Tremellomycetes</taxon>
        <taxon>Trichosporonales</taxon>
        <taxon>Trichosporonaceae</taxon>
        <taxon>Cutaneotrichosporon</taxon>
    </lineage>
</organism>
<dbReference type="InterPro" id="IPR010482">
    <property type="entry name" value="TECPR1-like_DysF"/>
</dbReference>
<reference evidence="7" key="1">
    <citation type="journal article" date="2023" name="BMC Genomics">
        <title>Chromosome-level genome assemblies of Cutaneotrichosporon spp. (Trichosporonales, Basidiomycota) reveal imbalanced evolution between nucleotide sequences and chromosome synteny.</title>
        <authorList>
            <person name="Kobayashi Y."/>
            <person name="Kayamori A."/>
            <person name="Aoki K."/>
            <person name="Shiwa Y."/>
            <person name="Matsutani M."/>
            <person name="Fujita N."/>
            <person name="Sugita T."/>
            <person name="Iwasaki W."/>
            <person name="Tanaka N."/>
            <person name="Takashima M."/>
        </authorList>
    </citation>
    <scope>NUCLEOTIDE SEQUENCE</scope>
    <source>
        <strain evidence="7">HIS019</strain>
    </source>
</reference>
<accession>A0AA48L2N0</accession>
<feature type="region of interest" description="Disordered" evidence="5">
    <location>
        <begin position="13"/>
        <end position="62"/>
    </location>
</feature>
<dbReference type="KEGG" id="ccac:CcaHIS019_0210100"/>